<evidence type="ECO:0000259" key="1">
    <source>
        <dbReference type="Pfam" id="PF13581"/>
    </source>
</evidence>
<dbReference type="AlphaFoldDB" id="U2FIN3"/>
<dbReference type="Gene3D" id="3.30.565.10">
    <property type="entry name" value="Histidine kinase-like ATPase, C-terminal domain"/>
    <property type="match status" value="1"/>
</dbReference>
<dbReference type="RefSeq" id="WP_008824681.1">
    <property type="nucleotide sequence ID" value="NZ_AFNU02000016.1"/>
</dbReference>
<gene>
    <name evidence="2" type="ORF">HLPCO_002838</name>
</gene>
<accession>U2FIN3</accession>
<dbReference type="GO" id="GO:0005524">
    <property type="term" value="F:ATP binding"/>
    <property type="evidence" value="ECO:0007669"/>
    <property type="project" value="UniProtKB-KW"/>
</dbReference>
<dbReference type="Pfam" id="PF13581">
    <property type="entry name" value="HATPase_c_2"/>
    <property type="match status" value="1"/>
</dbReference>
<reference evidence="2 3" key="1">
    <citation type="journal article" date="2011" name="J. Bacteriol.">
        <title>Genome sequence of Haloplasma contractile, an unusual contractile bacterium from a deep-sea anoxic brine lake.</title>
        <authorList>
            <person name="Antunes A."/>
            <person name="Alam I."/>
            <person name="El Dorry H."/>
            <person name="Siam R."/>
            <person name="Robertson A."/>
            <person name="Bajic V.B."/>
            <person name="Stingl U."/>
        </authorList>
    </citation>
    <scope>NUCLEOTIDE SEQUENCE [LARGE SCALE GENOMIC DNA]</scope>
    <source>
        <strain evidence="2 3">SSD-17B</strain>
    </source>
</reference>
<dbReference type="InterPro" id="IPR003594">
    <property type="entry name" value="HATPase_dom"/>
</dbReference>
<dbReference type="eggNOG" id="COG2172">
    <property type="taxonomic scope" value="Bacteria"/>
</dbReference>
<dbReference type="Proteomes" id="UP000005707">
    <property type="component" value="Unassembled WGS sequence"/>
</dbReference>
<organism evidence="2 3">
    <name type="scientific">Haloplasma contractile SSD-17B</name>
    <dbReference type="NCBI Taxonomy" id="1033810"/>
    <lineage>
        <taxon>Bacteria</taxon>
        <taxon>Bacillati</taxon>
        <taxon>Mycoplasmatota</taxon>
        <taxon>Mollicutes</taxon>
        <taxon>Haloplasmatales</taxon>
        <taxon>Haloplasmataceae</taxon>
        <taxon>Haloplasma</taxon>
    </lineage>
</organism>
<feature type="domain" description="Histidine kinase/HSP90-like ATPase" evidence="1">
    <location>
        <begin position="21"/>
        <end position="136"/>
    </location>
</feature>
<sequence>MAEKVEFAFDIDHDDFVNAGNVSSKIKKHLTQLGLNNRLIRNVAITAYEAEMNLIIHSCGGMLQLSIDQNEIELISKDSGPGIDDVDLAMKEGFSTATEKVRELGFGAGMGLPNMKRLSDDFIIHSTKNGTTIRIRFKIILD</sequence>
<keyword evidence="3" id="KW-1185">Reference proteome</keyword>
<dbReference type="STRING" id="1033810.HLPCO_002838"/>
<reference evidence="2 3" key="2">
    <citation type="journal article" date="2013" name="PLoS ONE">
        <title>INDIGO - INtegrated Data Warehouse of MIcrobial GenOmes with Examples from the Red Sea Extremophiles.</title>
        <authorList>
            <person name="Alam I."/>
            <person name="Antunes A."/>
            <person name="Kamau A.A."/>
            <person name="Ba Alawi W."/>
            <person name="Kalkatawi M."/>
            <person name="Stingl U."/>
            <person name="Bajic V.B."/>
        </authorList>
    </citation>
    <scope>NUCLEOTIDE SEQUENCE [LARGE SCALE GENOMIC DNA]</scope>
    <source>
        <strain evidence="2 3">SSD-17B</strain>
    </source>
</reference>
<evidence type="ECO:0000313" key="2">
    <source>
        <dbReference type="EMBL" id="ERJ11099.1"/>
    </source>
</evidence>
<dbReference type="OrthoDB" id="9797578at2"/>
<protein>
    <submittedName>
        <fullName evidence="2">ATP-binding region ATPase domain protein</fullName>
    </submittedName>
</protein>
<dbReference type="InParanoid" id="U2FIN3"/>
<dbReference type="EMBL" id="AFNU02000016">
    <property type="protein sequence ID" value="ERJ11099.1"/>
    <property type="molecule type" value="Genomic_DNA"/>
</dbReference>
<dbReference type="SUPFAM" id="SSF55874">
    <property type="entry name" value="ATPase domain of HSP90 chaperone/DNA topoisomerase II/histidine kinase"/>
    <property type="match status" value="1"/>
</dbReference>
<dbReference type="InterPro" id="IPR036890">
    <property type="entry name" value="HATPase_C_sf"/>
</dbReference>
<dbReference type="FunCoup" id="U2FIN3">
    <property type="interactions" value="2"/>
</dbReference>
<evidence type="ECO:0000313" key="3">
    <source>
        <dbReference type="Proteomes" id="UP000005707"/>
    </source>
</evidence>
<comment type="caution">
    <text evidence="2">The sequence shown here is derived from an EMBL/GenBank/DDBJ whole genome shotgun (WGS) entry which is preliminary data.</text>
</comment>
<name>U2FIN3_9MOLU</name>
<keyword evidence="2" id="KW-0067">ATP-binding</keyword>
<keyword evidence="2" id="KW-0547">Nucleotide-binding</keyword>
<proteinExistence type="predicted"/>